<comment type="caution">
    <text evidence="1">The sequence shown here is derived from an EMBL/GenBank/DDBJ whole genome shotgun (WGS) entry which is preliminary data.</text>
</comment>
<keyword evidence="2" id="KW-1185">Reference proteome</keyword>
<feature type="non-terminal residue" evidence="1">
    <location>
        <position position="1"/>
    </location>
</feature>
<reference evidence="1" key="1">
    <citation type="submission" date="2018-11" db="EMBL/GenBank/DDBJ databases">
        <authorList>
            <person name="Alioto T."/>
            <person name="Alioto T."/>
        </authorList>
    </citation>
    <scope>NUCLEOTIDE SEQUENCE</scope>
</reference>
<protein>
    <submittedName>
        <fullName evidence="1">Uncharacterized protein</fullName>
    </submittedName>
</protein>
<evidence type="ECO:0000313" key="2">
    <source>
        <dbReference type="Proteomes" id="UP000596742"/>
    </source>
</evidence>
<evidence type="ECO:0000313" key="1">
    <source>
        <dbReference type="EMBL" id="VDI49104.1"/>
    </source>
</evidence>
<accession>A0A8B6FH25</accession>
<sequence length="62" mass="7286">QAILDLRSSIDEGYFNCEDSSYGEACKCLAIALEIYGEKKDAKKYYDIYDFRRKKAFDGFYF</sequence>
<organism evidence="1 2">
    <name type="scientific">Mytilus galloprovincialis</name>
    <name type="common">Mediterranean mussel</name>
    <dbReference type="NCBI Taxonomy" id="29158"/>
    <lineage>
        <taxon>Eukaryota</taxon>
        <taxon>Metazoa</taxon>
        <taxon>Spiralia</taxon>
        <taxon>Lophotrochozoa</taxon>
        <taxon>Mollusca</taxon>
        <taxon>Bivalvia</taxon>
        <taxon>Autobranchia</taxon>
        <taxon>Pteriomorphia</taxon>
        <taxon>Mytilida</taxon>
        <taxon>Mytiloidea</taxon>
        <taxon>Mytilidae</taxon>
        <taxon>Mytilinae</taxon>
        <taxon>Mytilus</taxon>
    </lineage>
</organism>
<dbReference type="EMBL" id="UYJE01006792">
    <property type="protein sequence ID" value="VDI49104.1"/>
    <property type="molecule type" value="Genomic_DNA"/>
</dbReference>
<dbReference type="Proteomes" id="UP000596742">
    <property type="component" value="Unassembled WGS sequence"/>
</dbReference>
<proteinExistence type="predicted"/>
<dbReference type="AlphaFoldDB" id="A0A8B6FH25"/>
<gene>
    <name evidence="1" type="ORF">MGAL_10B005039</name>
</gene>
<name>A0A8B6FH25_MYTGA</name>